<dbReference type="GO" id="GO:0032435">
    <property type="term" value="P:negative regulation of proteasomal ubiquitin-dependent protein catabolic process"/>
    <property type="evidence" value="ECO:0007669"/>
    <property type="project" value="TreeGrafter"/>
</dbReference>
<organism evidence="4 5">
    <name type="scientific">Monilinia fructicola</name>
    <name type="common">Brown rot fungus</name>
    <name type="synonym">Ciboria fructicola</name>
    <dbReference type="NCBI Taxonomy" id="38448"/>
    <lineage>
        <taxon>Eukaryota</taxon>
        <taxon>Fungi</taxon>
        <taxon>Dikarya</taxon>
        <taxon>Ascomycota</taxon>
        <taxon>Pezizomycotina</taxon>
        <taxon>Leotiomycetes</taxon>
        <taxon>Helotiales</taxon>
        <taxon>Sclerotiniaceae</taxon>
        <taxon>Monilinia</taxon>
    </lineage>
</organism>
<feature type="domain" description="UBA" evidence="3">
    <location>
        <begin position="1"/>
        <end position="40"/>
    </location>
</feature>
<dbReference type="GO" id="GO:0031397">
    <property type="term" value="P:negative regulation of protein ubiquitination"/>
    <property type="evidence" value="ECO:0007669"/>
    <property type="project" value="TreeGrafter"/>
</dbReference>
<dbReference type="InterPro" id="IPR009060">
    <property type="entry name" value="UBA-like_sf"/>
</dbReference>
<dbReference type="InterPro" id="IPR029071">
    <property type="entry name" value="Ubiquitin-like_domsf"/>
</dbReference>
<dbReference type="GO" id="GO:0005634">
    <property type="term" value="C:nucleus"/>
    <property type="evidence" value="ECO:0007669"/>
    <property type="project" value="TreeGrafter"/>
</dbReference>
<feature type="region of interest" description="Disordered" evidence="2">
    <location>
        <begin position="290"/>
        <end position="322"/>
    </location>
</feature>
<dbReference type="GO" id="GO:1903094">
    <property type="term" value="P:negative regulation of protein K48-linked deubiquitination"/>
    <property type="evidence" value="ECO:0007669"/>
    <property type="project" value="TreeGrafter"/>
</dbReference>
<feature type="region of interest" description="Disordered" evidence="2">
    <location>
        <begin position="169"/>
        <end position="190"/>
    </location>
</feature>
<evidence type="ECO:0000313" key="5">
    <source>
        <dbReference type="Proteomes" id="UP000322873"/>
    </source>
</evidence>
<evidence type="ECO:0000313" key="4">
    <source>
        <dbReference type="EMBL" id="KAA8571593.1"/>
    </source>
</evidence>
<evidence type="ECO:0000256" key="2">
    <source>
        <dbReference type="SAM" id="MobiDB-lite"/>
    </source>
</evidence>
<dbReference type="GO" id="GO:0036435">
    <property type="term" value="F:K48-linked polyubiquitin modification-dependent protein binding"/>
    <property type="evidence" value="ECO:0007669"/>
    <property type="project" value="TreeGrafter"/>
</dbReference>
<dbReference type="PANTHER" id="PTHR46340:SF1">
    <property type="entry name" value="UBX DOMAIN-CONTAINING PROTEIN 1"/>
    <property type="match status" value="1"/>
</dbReference>
<gene>
    <name evidence="4" type="ORF">EYC84_001590</name>
</gene>
<dbReference type="Gene3D" id="1.10.8.10">
    <property type="entry name" value="DNA helicase RuvA subunit, C-terminal domain"/>
    <property type="match status" value="1"/>
</dbReference>
<dbReference type="SUPFAM" id="SSF46934">
    <property type="entry name" value="UBA-like"/>
    <property type="match status" value="1"/>
</dbReference>
<feature type="compositionally biased region" description="Basic and acidic residues" evidence="2">
    <location>
        <begin position="230"/>
        <end position="240"/>
    </location>
</feature>
<accession>A0A5M9JT52</accession>
<evidence type="ECO:0000256" key="1">
    <source>
        <dbReference type="ARBA" id="ARBA00023054"/>
    </source>
</evidence>
<name>A0A5M9JT52_MONFR</name>
<dbReference type="Proteomes" id="UP000322873">
    <property type="component" value="Unassembled WGS sequence"/>
</dbReference>
<dbReference type="PROSITE" id="PS50030">
    <property type="entry name" value="UBA"/>
    <property type="match status" value="1"/>
</dbReference>
<dbReference type="Pfam" id="PF22562">
    <property type="entry name" value="UBA_7"/>
    <property type="match status" value="1"/>
</dbReference>
<dbReference type="InterPro" id="IPR015940">
    <property type="entry name" value="UBA"/>
</dbReference>
<dbReference type="EMBL" id="VICG01000005">
    <property type="protein sequence ID" value="KAA8571593.1"/>
    <property type="molecule type" value="Genomic_DNA"/>
</dbReference>
<dbReference type="PANTHER" id="PTHR46340">
    <property type="entry name" value="UBX DOMAIN-CONTAINING PROTEIN 1"/>
    <property type="match status" value="1"/>
</dbReference>
<feature type="compositionally biased region" description="Low complexity" evidence="2">
    <location>
        <begin position="241"/>
        <end position="261"/>
    </location>
</feature>
<feature type="compositionally biased region" description="Basic residues" evidence="2">
    <location>
        <begin position="308"/>
        <end position="322"/>
    </location>
</feature>
<protein>
    <recommendedName>
        <fullName evidence="3">UBA domain-containing protein</fullName>
    </recommendedName>
</protein>
<dbReference type="AlphaFoldDB" id="A0A5M9JT52"/>
<comment type="caution">
    <text evidence="4">The sequence shown here is derived from an EMBL/GenBank/DDBJ whole genome shotgun (WGS) entry which is preliminary data.</text>
</comment>
<feature type="compositionally biased region" description="Polar residues" evidence="2">
    <location>
        <begin position="290"/>
        <end position="299"/>
    </location>
</feature>
<keyword evidence="1" id="KW-0175">Coiled coil</keyword>
<sequence length="322" mass="35570">MATPSDLDQLIEMGFDKERAEIAVKKAGGLNGALQWLEDNQDKNIEDLRASEAAAQPESDETNPNIEPAPLKEGEEAKSMVCTDCGKKFRSMLQVQAHAERTYDSPVAPLDDQALSNRVHAGKHENFEQSTEEIAPLTEEEKKQKLAELLAKSKEKKAKQAIIDKEEAKRNEQIRMKSTKEVSDAKEKLARDQQIKEAQAKRAEKAADIQAKKRIQEKIAADKEERRLKAEAAKALREGRAPPVEKVAAAPAPTAAAGPPKVHTEARLRLQTATGTLTKTYPVDTTLFEVSSNCRGSSGRSTASPRPIPRRRSRAPLISQRR</sequence>
<dbReference type="GO" id="GO:0005737">
    <property type="term" value="C:cytoplasm"/>
    <property type="evidence" value="ECO:0007669"/>
    <property type="project" value="TreeGrafter"/>
</dbReference>
<feature type="region of interest" description="Disordered" evidence="2">
    <location>
        <begin position="230"/>
        <end position="263"/>
    </location>
</feature>
<dbReference type="SMART" id="SM00165">
    <property type="entry name" value="UBA"/>
    <property type="match status" value="1"/>
</dbReference>
<feature type="region of interest" description="Disordered" evidence="2">
    <location>
        <begin position="44"/>
        <end position="77"/>
    </location>
</feature>
<dbReference type="SUPFAM" id="SSF54236">
    <property type="entry name" value="Ubiquitin-like"/>
    <property type="match status" value="1"/>
</dbReference>
<evidence type="ECO:0000259" key="3">
    <source>
        <dbReference type="PROSITE" id="PS50030"/>
    </source>
</evidence>
<dbReference type="VEuPathDB" id="FungiDB:MFRU_016g00940"/>
<reference evidence="4 5" key="1">
    <citation type="submission" date="2019-06" db="EMBL/GenBank/DDBJ databases">
        <title>Genome Sequence of the Brown Rot Fungal Pathogen Monilinia fructicola.</title>
        <authorList>
            <person name="De Miccolis Angelini R.M."/>
            <person name="Landi L."/>
            <person name="Abate D."/>
            <person name="Pollastro S."/>
            <person name="Romanazzi G."/>
            <person name="Faretra F."/>
        </authorList>
    </citation>
    <scope>NUCLEOTIDE SEQUENCE [LARGE SCALE GENOMIC DNA]</scope>
    <source>
        <strain evidence="4 5">Mfrc123</strain>
    </source>
</reference>
<keyword evidence="5" id="KW-1185">Reference proteome</keyword>
<proteinExistence type="predicted"/>